<dbReference type="GO" id="GO:0005789">
    <property type="term" value="C:endoplasmic reticulum membrane"/>
    <property type="evidence" value="ECO:0007669"/>
    <property type="project" value="UniProtKB-SubCell"/>
</dbReference>
<reference evidence="13" key="1">
    <citation type="submission" date="2020-10" db="EMBL/GenBank/DDBJ databases">
        <authorList>
            <person name="Han B."/>
            <person name="Lu T."/>
            <person name="Zhao Q."/>
            <person name="Huang X."/>
            <person name="Zhao Y."/>
        </authorList>
    </citation>
    <scope>NUCLEOTIDE SEQUENCE</scope>
</reference>
<evidence type="ECO:0000256" key="10">
    <source>
        <dbReference type="ARBA" id="ARBA00047909"/>
    </source>
</evidence>
<keyword evidence="7 11" id="KW-1133">Transmembrane helix</keyword>
<gene>
    <name evidence="13" type="ORF">NCGR_LOCUS32590</name>
</gene>
<evidence type="ECO:0000256" key="9">
    <source>
        <dbReference type="ARBA" id="ARBA00023239"/>
    </source>
</evidence>
<keyword evidence="4 11" id="KW-0812">Transmembrane</keyword>
<name>A0A811PQM7_9POAL</name>
<dbReference type="GO" id="GO:0016491">
    <property type="term" value="F:oxidoreductase activity"/>
    <property type="evidence" value="ECO:0007669"/>
    <property type="project" value="InterPro"/>
</dbReference>
<dbReference type="OrthoDB" id="1658724at2759"/>
<accession>A0A811PQM7</accession>
<dbReference type="InterPro" id="IPR050307">
    <property type="entry name" value="Sterol_Desaturase_Related"/>
</dbReference>
<proteinExistence type="inferred from homology"/>
<organism evidence="13 14">
    <name type="scientific">Miscanthus lutarioriparius</name>
    <dbReference type="NCBI Taxonomy" id="422564"/>
    <lineage>
        <taxon>Eukaryota</taxon>
        <taxon>Viridiplantae</taxon>
        <taxon>Streptophyta</taxon>
        <taxon>Embryophyta</taxon>
        <taxon>Tracheophyta</taxon>
        <taxon>Spermatophyta</taxon>
        <taxon>Magnoliopsida</taxon>
        <taxon>Liliopsida</taxon>
        <taxon>Poales</taxon>
        <taxon>Poaceae</taxon>
        <taxon>PACMAD clade</taxon>
        <taxon>Panicoideae</taxon>
        <taxon>Andropogonodae</taxon>
        <taxon>Andropogoneae</taxon>
        <taxon>Saccharinae</taxon>
        <taxon>Miscanthus</taxon>
    </lineage>
</organism>
<keyword evidence="5" id="KW-0256">Endoplasmic reticulum</keyword>
<keyword evidence="9" id="KW-0456">Lyase</keyword>
<feature type="transmembrane region" description="Helical" evidence="11">
    <location>
        <begin position="12"/>
        <end position="29"/>
    </location>
</feature>
<dbReference type="GO" id="GO:0071771">
    <property type="term" value="F:aldehyde oxygenase (deformylating) activity"/>
    <property type="evidence" value="ECO:0007669"/>
    <property type="project" value="UniProtKB-EC"/>
</dbReference>
<keyword evidence="6" id="KW-0521">NADP</keyword>
<keyword evidence="8 11" id="KW-0472">Membrane</keyword>
<comment type="caution">
    <text evidence="13">The sequence shown here is derived from an EMBL/GenBank/DDBJ whole genome shotgun (WGS) entry which is preliminary data.</text>
</comment>
<dbReference type="GO" id="GO:0005506">
    <property type="term" value="F:iron ion binding"/>
    <property type="evidence" value="ECO:0007669"/>
    <property type="project" value="InterPro"/>
</dbReference>
<evidence type="ECO:0000256" key="1">
    <source>
        <dbReference type="ARBA" id="ARBA00004477"/>
    </source>
</evidence>
<sequence length="280" mass="32189">MELLLSDEVLAVLVPIVVYWAYCGLHATLGQSMYMDKYRLHPSSHEDSKNRVSKRQVISNVLKQQLVQVAMVAMVMMFKVKEESAISTKTSYLKLACQIAVAMVWFDVWQYACHRIMHTSRFLYRNLHSWHHRLVVPYSFGALYGHPVEGFVADTIGGTAAFLVSGMSPRASIFFFSLCTVKVIDNHCGLSLLPNWDRLSFWNSAAYHDVHHQLRGGKYNYSQLFFVVWDRIFGTYMPFLIEDKGEGMLQAPLVIYLDMQDVHLNSPISHIIKAQQHMHL</sequence>
<dbReference type="EMBL" id="CAJGYO010000007">
    <property type="protein sequence ID" value="CAD6248460.1"/>
    <property type="molecule type" value="Genomic_DNA"/>
</dbReference>
<dbReference type="InterPro" id="IPR006694">
    <property type="entry name" value="Fatty_acid_hydroxylase"/>
</dbReference>
<dbReference type="Proteomes" id="UP000604825">
    <property type="component" value="Unassembled WGS sequence"/>
</dbReference>
<dbReference type="PANTHER" id="PTHR11863">
    <property type="entry name" value="STEROL DESATURASE"/>
    <property type="match status" value="1"/>
</dbReference>
<evidence type="ECO:0000256" key="4">
    <source>
        <dbReference type="ARBA" id="ARBA00022692"/>
    </source>
</evidence>
<dbReference type="EC" id="4.1.99.5" evidence="3"/>
<evidence type="ECO:0000256" key="3">
    <source>
        <dbReference type="ARBA" id="ARBA00013146"/>
    </source>
</evidence>
<evidence type="ECO:0000256" key="6">
    <source>
        <dbReference type="ARBA" id="ARBA00022857"/>
    </source>
</evidence>
<comment type="similarity">
    <text evidence="2">Belongs to the sterol desaturase family.</text>
</comment>
<evidence type="ECO:0000256" key="7">
    <source>
        <dbReference type="ARBA" id="ARBA00022989"/>
    </source>
</evidence>
<evidence type="ECO:0000259" key="12">
    <source>
        <dbReference type="Pfam" id="PF04116"/>
    </source>
</evidence>
<feature type="domain" description="Fatty acid hydroxylase" evidence="12">
    <location>
        <begin position="100"/>
        <end position="235"/>
    </location>
</feature>
<evidence type="ECO:0000256" key="5">
    <source>
        <dbReference type="ARBA" id="ARBA00022824"/>
    </source>
</evidence>
<keyword evidence="14" id="KW-1185">Reference proteome</keyword>
<evidence type="ECO:0000313" key="14">
    <source>
        <dbReference type="Proteomes" id="UP000604825"/>
    </source>
</evidence>
<evidence type="ECO:0000256" key="8">
    <source>
        <dbReference type="ARBA" id="ARBA00023136"/>
    </source>
</evidence>
<comment type="catalytic activity">
    <reaction evidence="10">
        <text>a long-chain fatty aldehyde + 2 NADPH + O2 + H(+) = a long-chain alkane + formate + 2 NADP(+) + H2O</text>
        <dbReference type="Rhea" id="RHEA:21440"/>
        <dbReference type="ChEBI" id="CHEBI:15377"/>
        <dbReference type="ChEBI" id="CHEBI:15378"/>
        <dbReference type="ChEBI" id="CHEBI:15379"/>
        <dbReference type="ChEBI" id="CHEBI:15740"/>
        <dbReference type="ChEBI" id="CHEBI:17176"/>
        <dbReference type="ChEBI" id="CHEBI:57783"/>
        <dbReference type="ChEBI" id="CHEBI:58349"/>
        <dbReference type="ChEBI" id="CHEBI:83563"/>
        <dbReference type="EC" id="4.1.99.5"/>
    </reaction>
</comment>
<evidence type="ECO:0000313" key="13">
    <source>
        <dbReference type="EMBL" id="CAD6248460.1"/>
    </source>
</evidence>
<dbReference type="Pfam" id="PF04116">
    <property type="entry name" value="FA_hydroxylase"/>
    <property type="match status" value="1"/>
</dbReference>
<protein>
    <recommendedName>
        <fullName evidence="3">aldehyde oxygenase (deformylating)</fullName>
        <ecNumber evidence="3">4.1.99.5</ecNumber>
    </recommendedName>
</protein>
<dbReference type="AlphaFoldDB" id="A0A811PQM7"/>
<comment type="subcellular location">
    <subcellularLocation>
        <location evidence="1">Endoplasmic reticulum membrane</location>
        <topology evidence="1">Multi-pass membrane protein</topology>
    </subcellularLocation>
</comment>
<evidence type="ECO:0000256" key="2">
    <source>
        <dbReference type="ARBA" id="ARBA00009324"/>
    </source>
</evidence>
<evidence type="ECO:0000256" key="11">
    <source>
        <dbReference type="SAM" id="Phobius"/>
    </source>
</evidence>
<dbReference type="GO" id="GO:0008610">
    <property type="term" value="P:lipid biosynthetic process"/>
    <property type="evidence" value="ECO:0007669"/>
    <property type="project" value="InterPro"/>
</dbReference>